<dbReference type="PROSITE" id="PS51462">
    <property type="entry name" value="NUDIX"/>
    <property type="match status" value="1"/>
</dbReference>
<dbReference type="GO" id="GO:0009132">
    <property type="term" value="P:nucleoside diphosphate metabolic process"/>
    <property type="evidence" value="ECO:0007669"/>
    <property type="project" value="InterPro"/>
</dbReference>
<dbReference type="AlphaFoldDB" id="A0A914QHQ2"/>
<dbReference type="InterPro" id="IPR045121">
    <property type="entry name" value="CoAse"/>
</dbReference>
<dbReference type="WBParaSite" id="PDA_v2.g31134.t1">
    <property type="protein sequence ID" value="PDA_v2.g31134.t1"/>
    <property type="gene ID" value="PDA_v2.g31134"/>
</dbReference>
<evidence type="ECO:0000256" key="7">
    <source>
        <dbReference type="ARBA" id="ARBA00023211"/>
    </source>
</evidence>
<evidence type="ECO:0000256" key="5">
    <source>
        <dbReference type="ARBA" id="ARBA00022801"/>
    </source>
</evidence>
<feature type="domain" description="Nudix hydrolase" evidence="8">
    <location>
        <begin position="99"/>
        <end position="247"/>
    </location>
</feature>
<evidence type="ECO:0000256" key="2">
    <source>
        <dbReference type="ARBA" id="ARBA00001946"/>
    </source>
</evidence>
<dbReference type="PROSITE" id="PS01293">
    <property type="entry name" value="NUDIX_COA"/>
    <property type="match status" value="1"/>
</dbReference>
<evidence type="ECO:0000256" key="1">
    <source>
        <dbReference type="ARBA" id="ARBA00001936"/>
    </source>
</evidence>
<keyword evidence="7" id="KW-0464">Manganese</keyword>
<keyword evidence="9" id="KW-1185">Reference proteome</keyword>
<dbReference type="InterPro" id="IPR015797">
    <property type="entry name" value="NUDIX_hydrolase-like_dom_sf"/>
</dbReference>
<reference evidence="10" key="1">
    <citation type="submission" date="2022-11" db="UniProtKB">
        <authorList>
            <consortium name="WormBaseParasite"/>
        </authorList>
    </citation>
    <scope>IDENTIFICATION</scope>
</reference>
<dbReference type="Gene3D" id="3.90.79.10">
    <property type="entry name" value="Nucleoside Triphosphate Pyrophosphohydrolase"/>
    <property type="match status" value="1"/>
</dbReference>
<dbReference type="CDD" id="cd03426">
    <property type="entry name" value="NUDIX_CoAse_Nudt7"/>
    <property type="match status" value="1"/>
</dbReference>
<dbReference type="PANTHER" id="PTHR12992">
    <property type="entry name" value="NUDIX HYDROLASE"/>
    <property type="match status" value="1"/>
</dbReference>
<comment type="cofactor">
    <cofactor evidence="2">
        <name>Mg(2+)</name>
        <dbReference type="ChEBI" id="CHEBI:18420"/>
    </cofactor>
</comment>
<dbReference type="PANTHER" id="PTHR12992:SF11">
    <property type="entry name" value="MITOCHONDRIAL COENZYME A DIPHOSPHATASE NUDT8"/>
    <property type="match status" value="1"/>
</dbReference>
<comment type="cofactor">
    <cofactor evidence="1">
        <name>Mn(2+)</name>
        <dbReference type="ChEBI" id="CHEBI:29035"/>
    </cofactor>
</comment>
<dbReference type="InterPro" id="IPR000059">
    <property type="entry name" value="NUDIX_hydrolase_NudL_CS"/>
</dbReference>
<proteinExistence type="inferred from homology"/>
<evidence type="ECO:0000256" key="3">
    <source>
        <dbReference type="ARBA" id="ARBA00006506"/>
    </source>
</evidence>
<evidence type="ECO:0000256" key="4">
    <source>
        <dbReference type="ARBA" id="ARBA00022723"/>
    </source>
</evidence>
<dbReference type="SUPFAM" id="SSF55811">
    <property type="entry name" value="Nudix"/>
    <property type="match status" value="1"/>
</dbReference>
<dbReference type="PROSITE" id="PS51257">
    <property type="entry name" value="PROKAR_LIPOPROTEIN"/>
    <property type="match status" value="1"/>
</dbReference>
<keyword evidence="6" id="KW-0460">Magnesium</keyword>
<dbReference type="InterPro" id="IPR000086">
    <property type="entry name" value="NUDIX_hydrolase_dom"/>
</dbReference>
<name>A0A914QHQ2_9BILA</name>
<protein>
    <submittedName>
        <fullName evidence="10">Nudix hydrolase domain-containing protein</fullName>
    </submittedName>
</protein>
<accession>A0A914QHQ2</accession>
<sequence>MLISKTRTISLSTSITSFIPSSFYSCLSSIISNEGKQRFQEAVKADNHGINSPELRLRQGLPNPAADKAADIQGSNNDGKRTFKAGEGTVQSPYFRKKQGDSAVLIPMINIPAKDSPKNDAEAITQPWLLLTHRSYELRSHRGEICFPGGRVEDNEPIEEAALRESFEEINLPPAAVEIWAELRPSLTRNLKNNVIPLVGLLDSNILPHLKPRDEEVQTIFLVPLSDLITSRQYTSFKTPKFKYILPVFFSTNYQILAETSKAYHFPDHRIRIWGLTAVMTNQAIGCLLPEEVFKKGYA</sequence>
<dbReference type="GO" id="GO:0030145">
    <property type="term" value="F:manganese ion binding"/>
    <property type="evidence" value="ECO:0007669"/>
    <property type="project" value="InterPro"/>
</dbReference>
<keyword evidence="5" id="KW-0378">Hydrolase</keyword>
<comment type="similarity">
    <text evidence="3">Belongs to the Nudix hydrolase family. PCD1 subfamily.</text>
</comment>
<dbReference type="GO" id="GO:0010945">
    <property type="term" value="F:coenzyme A diphosphatase activity"/>
    <property type="evidence" value="ECO:0007669"/>
    <property type="project" value="InterPro"/>
</dbReference>
<keyword evidence="4" id="KW-0479">Metal-binding</keyword>
<dbReference type="PROSITE" id="PS00893">
    <property type="entry name" value="NUDIX_BOX"/>
    <property type="match status" value="1"/>
</dbReference>
<evidence type="ECO:0000256" key="6">
    <source>
        <dbReference type="ARBA" id="ARBA00022842"/>
    </source>
</evidence>
<dbReference type="Proteomes" id="UP000887578">
    <property type="component" value="Unplaced"/>
</dbReference>
<evidence type="ECO:0000313" key="10">
    <source>
        <dbReference type="WBParaSite" id="PDA_v2.g31134.t1"/>
    </source>
</evidence>
<dbReference type="Pfam" id="PF00293">
    <property type="entry name" value="NUDIX"/>
    <property type="match status" value="1"/>
</dbReference>
<evidence type="ECO:0000259" key="8">
    <source>
        <dbReference type="PROSITE" id="PS51462"/>
    </source>
</evidence>
<evidence type="ECO:0000313" key="9">
    <source>
        <dbReference type="Proteomes" id="UP000887578"/>
    </source>
</evidence>
<organism evidence="9 10">
    <name type="scientific">Panagrolaimus davidi</name>
    <dbReference type="NCBI Taxonomy" id="227884"/>
    <lineage>
        <taxon>Eukaryota</taxon>
        <taxon>Metazoa</taxon>
        <taxon>Ecdysozoa</taxon>
        <taxon>Nematoda</taxon>
        <taxon>Chromadorea</taxon>
        <taxon>Rhabditida</taxon>
        <taxon>Tylenchina</taxon>
        <taxon>Panagrolaimomorpha</taxon>
        <taxon>Panagrolaimoidea</taxon>
        <taxon>Panagrolaimidae</taxon>
        <taxon>Panagrolaimus</taxon>
    </lineage>
</organism>
<dbReference type="InterPro" id="IPR020084">
    <property type="entry name" value="NUDIX_hydrolase_CS"/>
</dbReference>
<dbReference type="GO" id="GO:0000287">
    <property type="term" value="F:magnesium ion binding"/>
    <property type="evidence" value="ECO:0007669"/>
    <property type="project" value="InterPro"/>
</dbReference>